<dbReference type="RefSeq" id="WP_119352021.1">
    <property type="nucleotide sequence ID" value="NZ_QWET01000027.1"/>
</dbReference>
<dbReference type="InterPro" id="IPR032740">
    <property type="entry name" value="GxDLY"/>
</dbReference>
<accession>A0A399CYB3</accession>
<evidence type="ECO:0000259" key="2">
    <source>
        <dbReference type="Pfam" id="PF14607"/>
    </source>
</evidence>
<proteinExistence type="predicted"/>
<evidence type="ECO:0000313" key="3">
    <source>
        <dbReference type="EMBL" id="RIH63060.1"/>
    </source>
</evidence>
<dbReference type="OrthoDB" id="5624617at2"/>
<keyword evidence="4" id="KW-1185">Reference proteome</keyword>
<name>A0A399CYB3_9BACT</name>
<dbReference type="Gene3D" id="3.40.50.1110">
    <property type="entry name" value="SGNH hydrolase"/>
    <property type="match status" value="1"/>
</dbReference>
<dbReference type="Pfam" id="PF14607">
    <property type="entry name" value="GxDLY"/>
    <property type="match status" value="1"/>
</dbReference>
<dbReference type="GO" id="GO:0016788">
    <property type="term" value="F:hydrolase activity, acting on ester bonds"/>
    <property type="evidence" value="ECO:0007669"/>
    <property type="project" value="UniProtKB-ARBA"/>
</dbReference>
<dbReference type="Pfam" id="PF14606">
    <property type="entry name" value="Lipase_GDSL_3"/>
    <property type="match status" value="1"/>
</dbReference>
<protein>
    <recommendedName>
        <fullName evidence="5">Hydrolase</fullName>
    </recommendedName>
</protein>
<feature type="domain" description="SGNH hydrolase-type esterase N-terminal" evidence="2">
    <location>
        <begin position="54"/>
        <end position="191"/>
    </location>
</feature>
<sequence length="393" mass="43438">MDRFVYIILLLGVTFNGAFAASYNEILSPKTEILNSLAVSVLADSDKKESTDLKYVDGFSLRIMGKYHPEKNYNRLPAKFEEIVRPAVWSLSKNSSGISIHFTTNSPVVAAKWKVTRYPRRANMAQIGTSGLDLYCLVDGNWQYVNSAVPSGLENEKTIISDMDTAYKEFIVNLPLYDGVEYVEIGIERGFSISTPKKSTFRTNKPIVFYGTSITQGASASRPGMAYPSIISRKLNVGTMNFGFSGNGRFEESVGKALCETGAGLIVLDCTPNSSPETIKNNAPELIKQIRACNPEIPILLVESIVREYAHFRKSDSSVFGGLKYIESQNQELRNSFLKAVELGMSDIYYLESGDLIGADHEATVDGTHLSDLGMVRIAEKISEKIVEILNLE</sequence>
<dbReference type="EMBL" id="QWET01000027">
    <property type="protein sequence ID" value="RIH63060.1"/>
    <property type="molecule type" value="Genomic_DNA"/>
</dbReference>
<organism evidence="3 4">
    <name type="scientific">Mariniphaga sediminis</name>
    <dbReference type="NCBI Taxonomy" id="1628158"/>
    <lineage>
        <taxon>Bacteria</taxon>
        <taxon>Pseudomonadati</taxon>
        <taxon>Bacteroidota</taxon>
        <taxon>Bacteroidia</taxon>
        <taxon>Marinilabiliales</taxon>
        <taxon>Prolixibacteraceae</taxon>
        <taxon>Mariniphaga</taxon>
    </lineage>
</organism>
<evidence type="ECO:0000313" key="4">
    <source>
        <dbReference type="Proteomes" id="UP000266441"/>
    </source>
</evidence>
<dbReference type="InterPro" id="IPR013830">
    <property type="entry name" value="SGNH_hydro"/>
</dbReference>
<evidence type="ECO:0000259" key="1">
    <source>
        <dbReference type="Pfam" id="PF14606"/>
    </source>
</evidence>
<dbReference type="AlphaFoldDB" id="A0A399CYB3"/>
<dbReference type="Gene3D" id="2.60.120.260">
    <property type="entry name" value="Galactose-binding domain-like"/>
    <property type="match status" value="1"/>
</dbReference>
<evidence type="ECO:0008006" key="5">
    <source>
        <dbReference type="Google" id="ProtNLM"/>
    </source>
</evidence>
<dbReference type="SUPFAM" id="SSF52266">
    <property type="entry name" value="SGNH hydrolase"/>
    <property type="match status" value="1"/>
</dbReference>
<comment type="caution">
    <text evidence="3">The sequence shown here is derived from an EMBL/GenBank/DDBJ whole genome shotgun (WGS) entry which is preliminary data.</text>
</comment>
<dbReference type="Proteomes" id="UP000266441">
    <property type="component" value="Unassembled WGS sequence"/>
</dbReference>
<dbReference type="InterPro" id="IPR036514">
    <property type="entry name" value="SGNH_hydro_sf"/>
</dbReference>
<reference evidence="3 4" key="1">
    <citation type="journal article" date="2015" name="Int. J. Syst. Evol. Microbiol.">
        <title>Mariniphaga sediminis sp. nov., isolated from coastal sediment.</title>
        <authorList>
            <person name="Wang F.Q."/>
            <person name="Shen Q.Y."/>
            <person name="Chen G.J."/>
            <person name="Du Z.J."/>
        </authorList>
    </citation>
    <scope>NUCLEOTIDE SEQUENCE [LARGE SCALE GENOMIC DNA]</scope>
    <source>
        <strain evidence="3 4">SY21</strain>
    </source>
</reference>
<gene>
    <name evidence="3" type="ORF">D1164_21765</name>
</gene>
<feature type="domain" description="SGNH hydrolase-type esterase" evidence="1">
    <location>
        <begin position="204"/>
        <end position="386"/>
    </location>
</feature>